<keyword evidence="3" id="KW-1185">Reference proteome</keyword>
<dbReference type="EMBL" id="JBHSBI010000054">
    <property type="protein sequence ID" value="MFC4016009.1"/>
    <property type="molecule type" value="Genomic_DNA"/>
</dbReference>
<evidence type="ECO:0000313" key="2">
    <source>
        <dbReference type="EMBL" id="MFC4016009.1"/>
    </source>
</evidence>
<gene>
    <name evidence="2" type="ORF">ACFOY2_52980</name>
</gene>
<dbReference type="SMART" id="SM00054">
    <property type="entry name" value="EFh"/>
    <property type="match status" value="4"/>
</dbReference>
<sequence length="181" mass="20282">MFTKLQERKINHFFNVLDPDGSGALTLPTIVAIGDRYARIRGYAPTSAEAQRLRAALEHWWKTVLCPMDADGDHRITREEVAQRVAAALSDVKGAEAFRGAGDAFFEVADANGDGRLIKDEYVDIFAVGCGLARRDMIQAFQRLDLQGRGYLDLDEWRNLVEEFFTSTDSDAPGNWLYGTY</sequence>
<accession>A0ABV8GSQ8</accession>
<comment type="caution">
    <text evidence="2">The sequence shown here is derived from an EMBL/GenBank/DDBJ whole genome shotgun (WGS) entry which is preliminary data.</text>
</comment>
<dbReference type="PROSITE" id="PS50222">
    <property type="entry name" value="EF_HAND_2"/>
    <property type="match status" value="1"/>
</dbReference>
<organism evidence="2 3">
    <name type="scientific">Nonomuraea purpurea</name>
    <dbReference type="NCBI Taxonomy" id="1849276"/>
    <lineage>
        <taxon>Bacteria</taxon>
        <taxon>Bacillati</taxon>
        <taxon>Actinomycetota</taxon>
        <taxon>Actinomycetes</taxon>
        <taxon>Streptosporangiales</taxon>
        <taxon>Streptosporangiaceae</taxon>
        <taxon>Nonomuraea</taxon>
    </lineage>
</organism>
<evidence type="ECO:0000313" key="3">
    <source>
        <dbReference type="Proteomes" id="UP001595851"/>
    </source>
</evidence>
<dbReference type="RefSeq" id="WP_379535806.1">
    <property type="nucleotide sequence ID" value="NZ_JBHSBI010000054.1"/>
</dbReference>
<dbReference type="InterPro" id="IPR011992">
    <property type="entry name" value="EF-hand-dom_pair"/>
</dbReference>
<dbReference type="PROSITE" id="PS00018">
    <property type="entry name" value="EF_HAND_1"/>
    <property type="match status" value="1"/>
</dbReference>
<reference evidence="3" key="1">
    <citation type="journal article" date="2019" name="Int. J. Syst. Evol. Microbiol.">
        <title>The Global Catalogue of Microorganisms (GCM) 10K type strain sequencing project: providing services to taxonomists for standard genome sequencing and annotation.</title>
        <authorList>
            <consortium name="The Broad Institute Genomics Platform"/>
            <consortium name="The Broad Institute Genome Sequencing Center for Infectious Disease"/>
            <person name="Wu L."/>
            <person name="Ma J."/>
        </authorList>
    </citation>
    <scope>NUCLEOTIDE SEQUENCE [LARGE SCALE GENOMIC DNA]</scope>
    <source>
        <strain evidence="3">TBRC 1276</strain>
    </source>
</reference>
<dbReference type="InterPro" id="IPR002048">
    <property type="entry name" value="EF_hand_dom"/>
</dbReference>
<dbReference type="Gene3D" id="1.10.238.10">
    <property type="entry name" value="EF-hand"/>
    <property type="match status" value="1"/>
</dbReference>
<dbReference type="SUPFAM" id="SSF47473">
    <property type="entry name" value="EF-hand"/>
    <property type="match status" value="1"/>
</dbReference>
<name>A0ABV8GSQ8_9ACTN</name>
<protein>
    <submittedName>
        <fullName evidence="2">EF-hand domain-containing protein</fullName>
    </submittedName>
</protein>
<evidence type="ECO:0000259" key="1">
    <source>
        <dbReference type="PROSITE" id="PS50222"/>
    </source>
</evidence>
<dbReference type="Pfam" id="PF13202">
    <property type="entry name" value="EF-hand_5"/>
    <property type="match status" value="2"/>
</dbReference>
<feature type="domain" description="EF-hand" evidence="1">
    <location>
        <begin position="132"/>
        <end position="167"/>
    </location>
</feature>
<dbReference type="Proteomes" id="UP001595851">
    <property type="component" value="Unassembled WGS sequence"/>
</dbReference>
<dbReference type="InterPro" id="IPR018247">
    <property type="entry name" value="EF_Hand_1_Ca_BS"/>
</dbReference>
<proteinExistence type="predicted"/>